<dbReference type="NCBIfam" id="TIGR04219">
    <property type="entry name" value="OMP_w_GlyGly"/>
    <property type="match status" value="1"/>
</dbReference>
<protein>
    <recommendedName>
        <fullName evidence="2">Outer membrane protein</fullName>
    </recommendedName>
</protein>
<name>A0A3B0ZML0_9ZZZZ</name>
<sequence>MKLKYLLITPLLFVFPIQAYADAIGVYLGAGSWNHSASGYVSDSSLNIDLKDDLNLKDNQEGYFYIAIEHPVPIIPNIKFASTKLGHQGNGIMTQSVSFGGQTFNISDPVASTIVLDSTDITAYYEILDNVVELDLGLTARKLDGKIRIVSTAVTGEELINQTVPMIYAAVAFNLPAGITLNGESNFISAGGVTYTDLMVKLRYEIVSVFGVEGGIRTQKLSLKDIDNVTADVTFSGPFIGAFLHF</sequence>
<evidence type="ECO:0008006" key="2">
    <source>
        <dbReference type="Google" id="ProtNLM"/>
    </source>
</evidence>
<evidence type="ECO:0000313" key="1">
    <source>
        <dbReference type="EMBL" id="VAW92901.1"/>
    </source>
</evidence>
<dbReference type="EMBL" id="UOFS01000013">
    <property type="protein sequence ID" value="VAW92901.1"/>
    <property type="molecule type" value="Genomic_DNA"/>
</dbReference>
<dbReference type="InterPro" id="IPR026387">
    <property type="entry name" value="OMP_w_GlyGly"/>
</dbReference>
<gene>
    <name evidence="1" type="ORF">MNBD_GAMMA22-519</name>
</gene>
<accession>A0A3B0ZML0</accession>
<proteinExistence type="predicted"/>
<dbReference type="AlphaFoldDB" id="A0A3B0ZML0"/>
<organism evidence="1">
    <name type="scientific">hydrothermal vent metagenome</name>
    <dbReference type="NCBI Taxonomy" id="652676"/>
    <lineage>
        <taxon>unclassified sequences</taxon>
        <taxon>metagenomes</taxon>
        <taxon>ecological metagenomes</taxon>
    </lineage>
</organism>
<reference evidence="1" key="1">
    <citation type="submission" date="2018-06" db="EMBL/GenBank/DDBJ databases">
        <authorList>
            <person name="Zhirakovskaya E."/>
        </authorList>
    </citation>
    <scope>NUCLEOTIDE SEQUENCE</scope>
</reference>